<dbReference type="Proteomes" id="UP000298179">
    <property type="component" value="Unassembled WGS sequence"/>
</dbReference>
<organism evidence="2 3">
    <name type="scientific">Jiella endophytica</name>
    <dbReference type="NCBI Taxonomy" id="2558362"/>
    <lineage>
        <taxon>Bacteria</taxon>
        <taxon>Pseudomonadati</taxon>
        <taxon>Pseudomonadota</taxon>
        <taxon>Alphaproteobacteria</taxon>
        <taxon>Hyphomicrobiales</taxon>
        <taxon>Aurantimonadaceae</taxon>
        <taxon>Jiella</taxon>
    </lineage>
</organism>
<comment type="caution">
    <text evidence="2">The sequence shown here is derived from an EMBL/GenBank/DDBJ whole genome shotgun (WGS) entry which is preliminary data.</text>
</comment>
<keyword evidence="2" id="KW-0808">Transferase</keyword>
<dbReference type="RefSeq" id="WP_134763570.1">
    <property type="nucleotide sequence ID" value="NZ_SOZD01000006.1"/>
</dbReference>
<protein>
    <submittedName>
        <fullName evidence="2">Methyltransferase domain-containing protein</fullName>
    </submittedName>
</protein>
<evidence type="ECO:0000259" key="1">
    <source>
        <dbReference type="Pfam" id="PF08241"/>
    </source>
</evidence>
<gene>
    <name evidence="2" type="ORF">E3C22_19720</name>
</gene>
<keyword evidence="3" id="KW-1185">Reference proteome</keyword>
<dbReference type="Gene3D" id="3.40.50.150">
    <property type="entry name" value="Vaccinia Virus protein VP39"/>
    <property type="match status" value="1"/>
</dbReference>
<sequence>MAPRISLERVQNRYNSQREIWDPEDYWHFHLHRSYHRILNENKNIFEGGATLNAGGGQHTYFDNDSHIITCDVAPRSLRHTPRSVCADVHYLPFGPSVFDAIYMVGSVLNYCSATEVIGELYKTLKPGGYIAFDFEQTNAFEHMGTNIQRKDQFLLQTEIHGSAESIWLYNRDLILAILKAFNLLILKIYYIHVATSLLYGLTKSNYLTRLACNLEFFSERIPLIQRRSSSVFIIAQKVAF</sequence>
<name>A0A4Y8RCU6_9HYPH</name>
<evidence type="ECO:0000313" key="2">
    <source>
        <dbReference type="EMBL" id="TFF19889.1"/>
    </source>
</evidence>
<dbReference type="InterPro" id="IPR029063">
    <property type="entry name" value="SAM-dependent_MTases_sf"/>
</dbReference>
<dbReference type="AlphaFoldDB" id="A0A4Y8RCU6"/>
<feature type="domain" description="Methyltransferase type 11" evidence="1">
    <location>
        <begin position="65"/>
        <end position="133"/>
    </location>
</feature>
<keyword evidence="2" id="KW-0489">Methyltransferase</keyword>
<accession>A0A4Y8RCU6</accession>
<dbReference type="OrthoDB" id="9801538at2"/>
<reference evidence="2 3" key="1">
    <citation type="submission" date="2019-03" db="EMBL/GenBank/DDBJ databases">
        <title>Jiella endophytica sp. nov., a novel endophytic bacterium isolated from root of Ficus microcarpa Linn. f.</title>
        <authorList>
            <person name="Tuo L."/>
        </authorList>
    </citation>
    <scope>NUCLEOTIDE SEQUENCE [LARGE SCALE GENOMIC DNA]</scope>
    <source>
        <strain evidence="2 3">CBS5Q-3</strain>
    </source>
</reference>
<evidence type="ECO:0000313" key="3">
    <source>
        <dbReference type="Proteomes" id="UP000298179"/>
    </source>
</evidence>
<proteinExistence type="predicted"/>
<dbReference type="InterPro" id="IPR013216">
    <property type="entry name" value="Methyltransf_11"/>
</dbReference>
<dbReference type="GO" id="GO:0008757">
    <property type="term" value="F:S-adenosylmethionine-dependent methyltransferase activity"/>
    <property type="evidence" value="ECO:0007669"/>
    <property type="project" value="InterPro"/>
</dbReference>
<dbReference type="Pfam" id="PF08241">
    <property type="entry name" value="Methyltransf_11"/>
    <property type="match status" value="1"/>
</dbReference>
<dbReference type="SUPFAM" id="SSF53335">
    <property type="entry name" value="S-adenosyl-L-methionine-dependent methyltransferases"/>
    <property type="match status" value="1"/>
</dbReference>
<dbReference type="GO" id="GO:0032259">
    <property type="term" value="P:methylation"/>
    <property type="evidence" value="ECO:0007669"/>
    <property type="project" value="UniProtKB-KW"/>
</dbReference>
<dbReference type="EMBL" id="SOZD01000006">
    <property type="protein sequence ID" value="TFF19889.1"/>
    <property type="molecule type" value="Genomic_DNA"/>
</dbReference>